<name>A0A345XM11_9ACTN</name>
<keyword evidence="3" id="KW-1185">Reference proteome</keyword>
<dbReference type="SUPFAM" id="SSF55298">
    <property type="entry name" value="YjgF-like"/>
    <property type="match status" value="1"/>
</dbReference>
<organism evidence="2 3">
    <name type="scientific">Streptomyces armeniacus</name>
    <dbReference type="NCBI Taxonomy" id="83291"/>
    <lineage>
        <taxon>Bacteria</taxon>
        <taxon>Bacillati</taxon>
        <taxon>Actinomycetota</taxon>
        <taxon>Actinomycetes</taxon>
        <taxon>Kitasatosporales</taxon>
        <taxon>Streptomycetaceae</taxon>
        <taxon>Streptomyces</taxon>
    </lineage>
</organism>
<proteinExistence type="predicted"/>
<protein>
    <submittedName>
        <fullName evidence="2">RidA family protein</fullName>
    </submittedName>
</protein>
<dbReference type="Proteomes" id="UP000254425">
    <property type="component" value="Chromosome"/>
</dbReference>
<dbReference type="KEGG" id="sarm:DVA86_08485"/>
<dbReference type="Gene3D" id="3.30.1330.40">
    <property type="entry name" value="RutC-like"/>
    <property type="match status" value="1"/>
</dbReference>
<evidence type="ECO:0000313" key="2">
    <source>
        <dbReference type="EMBL" id="AXK32677.1"/>
    </source>
</evidence>
<reference evidence="2 3" key="1">
    <citation type="submission" date="2018-07" db="EMBL/GenBank/DDBJ databases">
        <title>Draft genome of the type strain Streptomyces armeniacus ATCC 15676.</title>
        <authorList>
            <person name="Labana P."/>
            <person name="Gosse J.T."/>
            <person name="Boddy C.N."/>
        </authorList>
    </citation>
    <scope>NUCLEOTIDE SEQUENCE [LARGE SCALE GENOMIC DNA]</scope>
    <source>
        <strain evidence="2 3">ATCC 15676</strain>
    </source>
</reference>
<dbReference type="InterPro" id="IPR006175">
    <property type="entry name" value="YjgF/YER057c/UK114"/>
</dbReference>
<dbReference type="InterPro" id="IPR035959">
    <property type="entry name" value="RutC-like_sf"/>
</dbReference>
<dbReference type="PANTHER" id="PTHR43857">
    <property type="entry name" value="BLR7761 PROTEIN"/>
    <property type="match status" value="1"/>
</dbReference>
<dbReference type="PANTHER" id="PTHR43857:SF1">
    <property type="entry name" value="YJGH FAMILY PROTEIN"/>
    <property type="match status" value="1"/>
</dbReference>
<feature type="compositionally biased region" description="Gly residues" evidence="1">
    <location>
        <begin position="139"/>
        <end position="161"/>
    </location>
</feature>
<dbReference type="CDD" id="cd06154">
    <property type="entry name" value="YjgF_YER057c_UK114_like_6"/>
    <property type="match status" value="1"/>
</dbReference>
<dbReference type="AlphaFoldDB" id="A0A345XM11"/>
<evidence type="ECO:0000256" key="1">
    <source>
        <dbReference type="SAM" id="MobiDB-lite"/>
    </source>
</evidence>
<evidence type="ECO:0000313" key="3">
    <source>
        <dbReference type="Proteomes" id="UP000254425"/>
    </source>
</evidence>
<dbReference type="EMBL" id="CP031320">
    <property type="protein sequence ID" value="AXK32677.1"/>
    <property type="molecule type" value="Genomic_DNA"/>
</dbReference>
<sequence>MTNRHRIERVQSDSPWEETIGFARAVAAGDRVLVAGTTPLTEGVVHGEGSPYEQARAAFGNGLAALKEFGLGADAVIRTRMYLTHARDVDEVVRAHKELFDAARPAATLVVVSGFVDSRILVEVELEAYRGDGAAERGSGTGSGSGTGTGSGSGAGTGTGMGTEEQERA</sequence>
<feature type="region of interest" description="Disordered" evidence="1">
    <location>
        <begin position="133"/>
        <end position="169"/>
    </location>
</feature>
<accession>A0A345XM11</accession>
<dbReference type="Pfam" id="PF01042">
    <property type="entry name" value="Ribonuc_L-PSP"/>
    <property type="match status" value="1"/>
</dbReference>
<gene>
    <name evidence="2" type="ORF">DVA86_08485</name>
</gene>